<sequence length="94" mass="10729">MLHVCLWGIVWWINLVEARLIAHCVLSSHEDLNNILGLLPLRKNTIIEMVSFKQISTIIPTSIDAKILLSKNKLIQGQIIRVQHSPTKPQNKQN</sequence>
<feature type="signal peptide" evidence="1">
    <location>
        <begin position="1"/>
        <end position="18"/>
    </location>
</feature>
<keyword evidence="1" id="KW-0732">Signal</keyword>
<dbReference type="EMBL" id="JAYMYS010000001">
    <property type="protein sequence ID" value="KAK7410474.1"/>
    <property type="molecule type" value="Genomic_DNA"/>
</dbReference>
<dbReference type="AlphaFoldDB" id="A0AAN9XVG2"/>
<reference evidence="2 3" key="1">
    <citation type="submission" date="2024-01" db="EMBL/GenBank/DDBJ databases">
        <title>The genomes of 5 underutilized Papilionoideae crops provide insights into root nodulation and disease resistanc.</title>
        <authorList>
            <person name="Jiang F."/>
        </authorList>
    </citation>
    <scope>NUCLEOTIDE SEQUENCE [LARGE SCALE GENOMIC DNA]</scope>
    <source>
        <strain evidence="2">DUOXIRENSHENG_FW03</strain>
        <tissue evidence="2">Leaves</tissue>
    </source>
</reference>
<name>A0AAN9XVG2_PSOTE</name>
<evidence type="ECO:0000313" key="3">
    <source>
        <dbReference type="Proteomes" id="UP001386955"/>
    </source>
</evidence>
<comment type="caution">
    <text evidence="2">The sequence shown here is derived from an EMBL/GenBank/DDBJ whole genome shotgun (WGS) entry which is preliminary data.</text>
</comment>
<evidence type="ECO:0000313" key="2">
    <source>
        <dbReference type="EMBL" id="KAK7410474.1"/>
    </source>
</evidence>
<dbReference type="Proteomes" id="UP001386955">
    <property type="component" value="Unassembled WGS sequence"/>
</dbReference>
<protein>
    <submittedName>
        <fullName evidence="2">Uncharacterized protein</fullName>
    </submittedName>
</protein>
<evidence type="ECO:0000256" key="1">
    <source>
        <dbReference type="SAM" id="SignalP"/>
    </source>
</evidence>
<keyword evidence="3" id="KW-1185">Reference proteome</keyword>
<organism evidence="2 3">
    <name type="scientific">Psophocarpus tetragonolobus</name>
    <name type="common">Winged bean</name>
    <name type="synonym">Dolichos tetragonolobus</name>
    <dbReference type="NCBI Taxonomy" id="3891"/>
    <lineage>
        <taxon>Eukaryota</taxon>
        <taxon>Viridiplantae</taxon>
        <taxon>Streptophyta</taxon>
        <taxon>Embryophyta</taxon>
        <taxon>Tracheophyta</taxon>
        <taxon>Spermatophyta</taxon>
        <taxon>Magnoliopsida</taxon>
        <taxon>eudicotyledons</taxon>
        <taxon>Gunneridae</taxon>
        <taxon>Pentapetalae</taxon>
        <taxon>rosids</taxon>
        <taxon>fabids</taxon>
        <taxon>Fabales</taxon>
        <taxon>Fabaceae</taxon>
        <taxon>Papilionoideae</taxon>
        <taxon>50 kb inversion clade</taxon>
        <taxon>NPAAA clade</taxon>
        <taxon>indigoferoid/millettioid clade</taxon>
        <taxon>Phaseoleae</taxon>
        <taxon>Psophocarpus</taxon>
    </lineage>
</organism>
<gene>
    <name evidence="2" type="ORF">VNO78_01277</name>
</gene>
<proteinExistence type="predicted"/>
<accession>A0AAN9XVG2</accession>
<feature type="chain" id="PRO_5042880301" evidence="1">
    <location>
        <begin position="19"/>
        <end position="94"/>
    </location>
</feature>